<keyword evidence="3" id="KW-1185">Reference proteome</keyword>
<feature type="coiled-coil region" evidence="1">
    <location>
        <begin position="40"/>
        <end position="95"/>
    </location>
</feature>
<evidence type="ECO:0000313" key="2">
    <source>
        <dbReference type="EMBL" id="KDR80420.1"/>
    </source>
</evidence>
<sequence>MSTEIAELGAALASAKGDNEGVQARLVSALVEKEAVRLDLKRKEAELVRLAALLDVERQRGVVAEAEIATRVEEIRRLEEELHQVKNSKAVDEATILKLHKSFADLRGEHLKLFEDFENRISLAGAPARA</sequence>
<evidence type="ECO:0000256" key="1">
    <source>
        <dbReference type="SAM" id="Coils"/>
    </source>
</evidence>
<accession>A0A067TB44</accession>
<dbReference type="AlphaFoldDB" id="A0A067TB44"/>
<evidence type="ECO:0000313" key="3">
    <source>
        <dbReference type="Proteomes" id="UP000027222"/>
    </source>
</evidence>
<dbReference type="Proteomes" id="UP000027222">
    <property type="component" value="Unassembled WGS sequence"/>
</dbReference>
<keyword evidence="1" id="KW-0175">Coiled coil</keyword>
<gene>
    <name evidence="2" type="ORF">GALMADRAFT_136909</name>
</gene>
<dbReference type="EMBL" id="KL142372">
    <property type="protein sequence ID" value="KDR80420.1"/>
    <property type="molecule type" value="Genomic_DNA"/>
</dbReference>
<organism evidence="2 3">
    <name type="scientific">Galerina marginata (strain CBS 339.88)</name>
    <dbReference type="NCBI Taxonomy" id="685588"/>
    <lineage>
        <taxon>Eukaryota</taxon>
        <taxon>Fungi</taxon>
        <taxon>Dikarya</taxon>
        <taxon>Basidiomycota</taxon>
        <taxon>Agaricomycotina</taxon>
        <taxon>Agaricomycetes</taxon>
        <taxon>Agaricomycetidae</taxon>
        <taxon>Agaricales</taxon>
        <taxon>Agaricineae</taxon>
        <taxon>Strophariaceae</taxon>
        <taxon>Galerina</taxon>
    </lineage>
</organism>
<reference evidence="3" key="1">
    <citation type="journal article" date="2014" name="Proc. Natl. Acad. Sci. U.S.A.">
        <title>Extensive sampling of basidiomycete genomes demonstrates inadequacy of the white-rot/brown-rot paradigm for wood decay fungi.</title>
        <authorList>
            <person name="Riley R."/>
            <person name="Salamov A.A."/>
            <person name="Brown D.W."/>
            <person name="Nagy L.G."/>
            <person name="Floudas D."/>
            <person name="Held B.W."/>
            <person name="Levasseur A."/>
            <person name="Lombard V."/>
            <person name="Morin E."/>
            <person name="Otillar R."/>
            <person name="Lindquist E.A."/>
            <person name="Sun H."/>
            <person name="LaButti K.M."/>
            <person name="Schmutz J."/>
            <person name="Jabbour D."/>
            <person name="Luo H."/>
            <person name="Baker S.E."/>
            <person name="Pisabarro A.G."/>
            <person name="Walton J.D."/>
            <person name="Blanchette R.A."/>
            <person name="Henrissat B."/>
            <person name="Martin F."/>
            <person name="Cullen D."/>
            <person name="Hibbett D.S."/>
            <person name="Grigoriev I.V."/>
        </authorList>
    </citation>
    <scope>NUCLEOTIDE SEQUENCE [LARGE SCALE GENOMIC DNA]</scope>
    <source>
        <strain evidence="3">CBS 339.88</strain>
    </source>
</reference>
<dbReference type="HOGENOM" id="CLU_1938329_0_0_1"/>
<name>A0A067TB44_GALM3</name>
<proteinExistence type="predicted"/>
<protein>
    <submittedName>
        <fullName evidence="2">Uncharacterized protein</fullName>
    </submittedName>
</protein>